<reference evidence="1 2" key="1">
    <citation type="submission" date="2019-02" db="EMBL/GenBank/DDBJ databases">
        <title>Deep-cultivation of Planctomycetes and their phenomic and genomic characterization uncovers novel biology.</title>
        <authorList>
            <person name="Wiegand S."/>
            <person name="Jogler M."/>
            <person name="Boedeker C."/>
            <person name="Pinto D."/>
            <person name="Vollmers J."/>
            <person name="Rivas-Marin E."/>
            <person name="Kohn T."/>
            <person name="Peeters S.H."/>
            <person name="Heuer A."/>
            <person name="Rast P."/>
            <person name="Oberbeckmann S."/>
            <person name="Bunk B."/>
            <person name="Jeske O."/>
            <person name="Meyerdierks A."/>
            <person name="Storesund J.E."/>
            <person name="Kallscheuer N."/>
            <person name="Luecker S."/>
            <person name="Lage O.M."/>
            <person name="Pohl T."/>
            <person name="Merkel B.J."/>
            <person name="Hornburger P."/>
            <person name="Mueller R.-W."/>
            <person name="Bruemmer F."/>
            <person name="Labrenz M."/>
            <person name="Spormann A.M."/>
            <person name="Op den Camp H."/>
            <person name="Overmann J."/>
            <person name="Amann R."/>
            <person name="Jetten M.S.M."/>
            <person name="Mascher T."/>
            <person name="Medema M.H."/>
            <person name="Devos D.P."/>
            <person name="Kaster A.-K."/>
            <person name="Ovreas L."/>
            <person name="Rohde M."/>
            <person name="Galperin M.Y."/>
            <person name="Jogler C."/>
        </authorList>
    </citation>
    <scope>NUCLEOTIDE SEQUENCE [LARGE SCALE GENOMIC DNA]</scope>
    <source>
        <strain evidence="1 2">ElP</strain>
    </source>
</reference>
<dbReference type="SUPFAM" id="SSF55154">
    <property type="entry name" value="CYTH-like phosphatases"/>
    <property type="match status" value="1"/>
</dbReference>
<keyword evidence="2" id="KW-1185">Reference proteome</keyword>
<dbReference type="EMBL" id="CP036426">
    <property type="protein sequence ID" value="QDV36386.1"/>
    <property type="molecule type" value="Genomic_DNA"/>
</dbReference>
<proteinExistence type="predicted"/>
<dbReference type="InterPro" id="IPR033469">
    <property type="entry name" value="CYTH-like_dom_sf"/>
</dbReference>
<gene>
    <name evidence="1" type="ORF">ElP_43090</name>
</gene>
<name>A0A518H6B7_9BACT</name>
<protein>
    <submittedName>
        <fullName evidence="1">Uncharacterized protein</fullName>
    </submittedName>
</protein>
<sequence length="52" mass="5691">MLGDYLELEVVLRPEQDEGEGVVIAQDLMGRLGIGEDDLVEVAYVDLLMGGR</sequence>
<organism evidence="1 2">
    <name type="scientific">Tautonia plasticadhaerens</name>
    <dbReference type="NCBI Taxonomy" id="2527974"/>
    <lineage>
        <taxon>Bacteria</taxon>
        <taxon>Pseudomonadati</taxon>
        <taxon>Planctomycetota</taxon>
        <taxon>Planctomycetia</taxon>
        <taxon>Isosphaerales</taxon>
        <taxon>Isosphaeraceae</taxon>
        <taxon>Tautonia</taxon>
    </lineage>
</organism>
<dbReference type="KEGG" id="tpla:ElP_43090"/>
<dbReference type="Gene3D" id="2.40.320.10">
    <property type="entry name" value="Hypothetical Protein Pfu-838710-001"/>
    <property type="match status" value="1"/>
</dbReference>
<dbReference type="Proteomes" id="UP000317835">
    <property type="component" value="Chromosome"/>
</dbReference>
<evidence type="ECO:0000313" key="1">
    <source>
        <dbReference type="EMBL" id="QDV36386.1"/>
    </source>
</evidence>
<evidence type="ECO:0000313" key="2">
    <source>
        <dbReference type="Proteomes" id="UP000317835"/>
    </source>
</evidence>
<accession>A0A518H6B7</accession>
<dbReference type="AlphaFoldDB" id="A0A518H6B7"/>